<keyword evidence="13" id="KW-1185">Reference proteome</keyword>
<dbReference type="InterPro" id="IPR001709">
    <property type="entry name" value="Flavoprot_Pyr_Nucl_cyt_Rdtase"/>
</dbReference>
<comment type="cofactor">
    <cofactor evidence="1">
        <name>FMN</name>
        <dbReference type="ChEBI" id="CHEBI:58210"/>
    </cofactor>
</comment>
<evidence type="ECO:0000256" key="5">
    <source>
        <dbReference type="ARBA" id="ARBA00022643"/>
    </source>
</evidence>
<evidence type="ECO:0000256" key="3">
    <source>
        <dbReference type="ARBA" id="ARBA00012604"/>
    </source>
</evidence>
<dbReference type="GO" id="GO:0019344">
    <property type="term" value="P:cysteine biosynthetic process"/>
    <property type="evidence" value="ECO:0007669"/>
    <property type="project" value="UniProtKB-KW"/>
</dbReference>
<accession>A0A4Q7Z0A5</accession>
<dbReference type="Pfam" id="PF00667">
    <property type="entry name" value="FAD_binding_1"/>
    <property type="match status" value="1"/>
</dbReference>
<dbReference type="GO" id="GO:0050660">
    <property type="term" value="F:flavin adenine dinucleotide binding"/>
    <property type="evidence" value="ECO:0007669"/>
    <property type="project" value="TreeGrafter"/>
</dbReference>
<dbReference type="GO" id="GO:0004783">
    <property type="term" value="F:sulfite reductase (NADPH) activity"/>
    <property type="evidence" value="ECO:0007669"/>
    <property type="project" value="UniProtKB-EC"/>
</dbReference>
<dbReference type="InterPro" id="IPR023173">
    <property type="entry name" value="NADPH_Cyt_P450_Rdtase_alpha"/>
</dbReference>
<dbReference type="FunFam" id="3.40.50.80:FF:000001">
    <property type="entry name" value="NADPH--cytochrome P450 reductase 1"/>
    <property type="match status" value="1"/>
</dbReference>
<keyword evidence="9" id="KW-0028">Amino-acid biosynthesis</keyword>
<evidence type="ECO:0000256" key="6">
    <source>
        <dbReference type="ARBA" id="ARBA00022827"/>
    </source>
</evidence>
<evidence type="ECO:0000256" key="10">
    <source>
        <dbReference type="ARBA" id="ARBA00052219"/>
    </source>
</evidence>
<protein>
    <recommendedName>
        <fullName evidence="3">assimilatory sulfite reductase (NADPH)</fullName>
        <ecNumber evidence="3">1.8.1.2</ecNumber>
    </recommendedName>
</protein>
<comment type="cofactor">
    <cofactor evidence="2">
        <name>FAD</name>
        <dbReference type="ChEBI" id="CHEBI:57692"/>
    </cofactor>
</comment>
<dbReference type="InterPro" id="IPR017927">
    <property type="entry name" value="FAD-bd_FR_type"/>
</dbReference>
<dbReference type="EMBL" id="SHKW01000001">
    <property type="protein sequence ID" value="RZU42923.1"/>
    <property type="molecule type" value="Genomic_DNA"/>
</dbReference>
<comment type="catalytic activity">
    <reaction evidence="10">
        <text>hydrogen sulfide + 3 NADP(+) + 3 H2O = sulfite + 3 NADPH + 4 H(+)</text>
        <dbReference type="Rhea" id="RHEA:13801"/>
        <dbReference type="ChEBI" id="CHEBI:15377"/>
        <dbReference type="ChEBI" id="CHEBI:15378"/>
        <dbReference type="ChEBI" id="CHEBI:17359"/>
        <dbReference type="ChEBI" id="CHEBI:29919"/>
        <dbReference type="ChEBI" id="CHEBI:57783"/>
        <dbReference type="ChEBI" id="CHEBI:58349"/>
        <dbReference type="EC" id="1.8.1.2"/>
    </reaction>
</comment>
<evidence type="ECO:0000256" key="1">
    <source>
        <dbReference type="ARBA" id="ARBA00001917"/>
    </source>
</evidence>
<dbReference type="CDD" id="cd06199">
    <property type="entry name" value="SiR"/>
    <property type="match status" value="1"/>
</dbReference>
<dbReference type="AlphaFoldDB" id="A0A4Q7Z0A5"/>
<evidence type="ECO:0000313" key="12">
    <source>
        <dbReference type="EMBL" id="RZU42923.1"/>
    </source>
</evidence>
<evidence type="ECO:0000256" key="4">
    <source>
        <dbReference type="ARBA" id="ARBA00022630"/>
    </source>
</evidence>
<evidence type="ECO:0000256" key="2">
    <source>
        <dbReference type="ARBA" id="ARBA00001974"/>
    </source>
</evidence>
<dbReference type="PROSITE" id="PS51384">
    <property type="entry name" value="FAD_FR"/>
    <property type="match status" value="1"/>
</dbReference>
<keyword evidence="6" id="KW-0274">FAD</keyword>
<keyword evidence="7" id="KW-0521">NADP</keyword>
<dbReference type="InterPro" id="IPR039261">
    <property type="entry name" value="FNR_nucleotide-bd"/>
</dbReference>
<dbReference type="Gene3D" id="3.40.50.80">
    <property type="entry name" value="Nucleotide-binding domain of ferredoxin-NADP reductase (FNR) module"/>
    <property type="match status" value="1"/>
</dbReference>
<evidence type="ECO:0000256" key="8">
    <source>
        <dbReference type="ARBA" id="ARBA00023002"/>
    </source>
</evidence>
<dbReference type="InterPro" id="IPR017938">
    <property type="entry name" value="Riboflavin_synthase-like_b-brl"/>
</dbReference>
<dbReference type="SUPFAM" id="SSF52343">
    <property type="entry name" value="Ferredoxin reductase-like, C-terminal NADP-linked domain"/>
    <property type="match status" value="1"/>
</dbReference>
<keyword evidence="4" id="KW-0285">Flavoprotein</keyword>
<dbReference type="Pfam" id="PF00175">
    <property type="entry name" value="NAD_binding_1"/>
    <property type="match status" value="1"/>
</dbReference>
<dbReference type="Gene3D" id="2.40.30.10">
    <property type="entry name" value="Translation factors"/>
    <property type="match status" value="1"/>
</dbReference>
<evidence type="ECO:0000313" key="13">
    <source>
        <dbReference type="Proteomes" id="UP000292958"/>
    </source>
</evidence>
<dbReference type="PANTHER" id="PTHR19384:SF128">
    <property type="entry name" value="NADPH OXIDOREDUCTASE A"/>
    <property type="match status" value="1"/>
</dbReference>
<feature type="domain" description="FAD-binding FR-type" evidence="11">
    <location>
        <begin position="39"/>
        <end position="257"/>
    </location>
</feature>
<dbReference type="GO" id="GO:0005829">
    <property type="term" value="C:cytosol"/>
    <property type="evidence" value="ECO:0007669"/>
    <property type="project" value="TreeGrafter"/>
</dbReference>
<reference evidence="12 13" key="1">
    <citation type="submission" date="2019-02" db="EMBL/GenBank/DDBJ databases">
        <title>Genomic Encyclopedia of Archaeal and Bacterial Type Strains, Phase II (KMG-II): from individual species to whole genera.</title>
        <authorList>
            <person name="Goeker M."/>
        </authorList>
    </citation>
    <scope>NUCLEOTIDE SEQUENCE [LARGE SCALE GENOMIC DNA]</scope>
    <source>
        <strain evidence="12 13">DSM 18101</strain>
    </source>
</reference>
<keyword evidence="9" id="KW-0198">Cysteine biosynthesis</keyword>
<dbReference type="PRINTS" id="PR00371">
    <property type="entry name" value="FPNCR"/>
</dbReference>
<dbReference type="EC" id="1.8.1.2" evidence="3"/>
<name>A0A4Q7Z0A5_9BACT</name>
<dbReference type="InterPro" id="IPR003097">
    <property type="entry name" value="CysJ-like_FAD-binding"/>
</dbReference>
<dbReference type="PANTHER" id="PTHR19384">
    <property type="entry name" value="NITRIC OXIDE SYNTHASE-RELATED"/>
    <property type="match status" value="1"/>
</dbReference>
<keyword evidence="5" id="KW-0288">FMN</keyword>
<dbReference type="Proteomes" id="UP000292958">
    <property type="component" value="Unassembled WGS sequence"/>
</dbReference>
<dbReference type="SUPFAM" id="SSF63380">
    <property type="entry name" value="Riboflavin synthase domain-like"/>
    <property type="match status" value="1"/>
</dbReference>
<proteinExistence type="predicted"/>
<evidence type="ECO:0000256" key="9">
    <source>
        <dbReference type="ARBA" id="ARBA00023192"/>
    </source>
</evidence>
<comment type="caution">
    <text evidence="12">The sequence shown here is derived from an EMBL/GenBank/DDBJ whole genome shotgun (WGS) entry which is preliminary data.</text>
</comment>
<dbReference type="GO" id="GO:0010181">
    <property type="term" value="F:FMN binding"/>
    <property type="evidence" value="ECO:0007669"/>
    <property type="project" value="TreeGrafter"/>
</dbReference>
<evidence type="ECO:0000256" key="7">
    <source>
        <dbReference type="ARBA" id="ARBA00022857"/>
    </source>
</evidence>
<dbReference type="Gene3D" id="1.20.990.10">
    <property type="entry name" value="NADPH-cytochrome p450 Reductase, Chain A, domain 3"/>
    <property type="match status" value="1"/>
</dbReference>
<gene>
    <name evidence="12" type="ORF">BDD14_4524</name>
</gene>
<dbReference type="InterPro" id="IPR001433">
    <property type="entry name" value="OxRdtase_FAD/NAD-bd"/>
</dbReference>
<sequence>MTGSGNAICRDAFYHREMSEVLEQEAKTGAGHAQKYTRNSPYASNVNVNYLLTAEGSEKETRHVELALEEGMTYTPGDAVGIIPENRAEAVDDALKALGYKGDERVLDHYKVEISLEEALRTRLGIGKLSRGSIGQYAKLAPNLDGLKVLIGPDNRARAEEYCWGREFVDLATDFPGVVTDPQQLFNVLQRLTPRMYSISSSQKVHPDSVHTTVRVIRYETHGRDRQGVASGHLGDRAGEGTAMPIFLHSNNNFRLPEEASAPVIMVGPGTGIAPFRAFLEERQADGAPGENWLFFGEQREKMDFLYKDQLQGMVKAGVLTHLHTAFSRDQHNKVYVQDRIQENAKEVFEWLERGAYFYVCGDATRMAKDVETALLDAIAKGSNGTLEHAAEYLATMKKQKRYQRDVY</sequence>
<organism evidence="12 13">
    <name type="scientific">Edaphobacter modestus</name>
    <dbReference type="NCBI Taxonomy" id="388466"/>
    <lineage>
        <taxon>Bacteria</taxon>
        <taxon>Pseudomonadati</taxon>
        <taxon>Acidobacteriota</taxon>
        <taxon>Terriglobia</taxon>
        <taxon>Terriglobales</taxon>
        <taxon>Acidobacteriaceae</taxon>
        <taxon>Edaphobacter</taxon>
    </lineage>
</organism>
<keyword evidence="8" id="KW-0560">Oxidoreductase</keyword>
<evidence type="ECO:0000259" key="11">
    <source>
        <dbReference type="PROSITE" id="PS51384"/>
    </source>
</evidence>